<dbReference type="OrthoDB" id="89086at2759"/>
<dbReference type="PIRSF" id="PIRSF029958">
    <property type="entry name" value="Necrosis-inducing_protein"/>
    <property type="match status" value="1"/>
</dbReference>
<organism evidence="4 5">
    <name type="scientific">Periconia macrospinosa</name>
    <dbReference type="NCBI Taxonomy" id="97972"/>
    <lineage>
        <taxon>Eukaryota</taxon>
        <taxon>Fungi</taxon>
        <taxon>Dikarya</taxon>
        <taxon>Ascomycota</taxon>
        <taxon>Pezizomycotina</taxon>
        <taxon>Dothideomycetes</taxon>
        <taxon>Pleosporomycetidae</taxon>
        <taxon>Pleosporales</taxon>
        <taxon>Massarineae</taxon>
        <taxon>Periconiaceae</taxon>
        <taxon>Periconia</taxon>
    </lineage>
</organism>
<name>A0A2V1DD49_9PLEO</name>
<protein>
    <submittedName>
        <fullName evidence="4">NPP1-domain-containing protein</fullName>
    </submittedName>
</protein>
<dbReference type="Pfam" id="PF05630">
    <property type="entry name" value="NPP1"/>
    <property type="match status" value="1"/>
</dbReference>
<keyword evidence="5" id="KW-1185">Reference proteome</keyword>
<evidence type="ECO:0000256" key="1">
    <source>
        <dbReference type="ARBA" id="ARBA00009520"/>
    </source>
</evidence>
<evidence type="ECO:0000313" key="4">
    <source>
        <dbReference type="EMBL" id="PVH95054.1"/>
    </source>
</evidence>
<sequence length="257" mass="27909">MISNFFLYLLSCSTVFVTITQASPFNESSILPLAVLNHDAIVGFPNDYGTGTLADLYAKYKPTLRVINGCVPFPAVDRNGNTGGGLNPSGAMNGRCSSSPGQIYIRSMRRENNRLAVMYAWYFPKDQNVDGPVNGGHRHDWEHVVVWLSSQDSGARVIGISYSGHGSYTKLSRAAGNIAFDGNRPKVGYSNYGGFNHSLRSERNGSGGGQNMVNWARLTSAARNALQNTNFGSANCPIKDGTFEDKIADSWSSTYNN</sequence>
<evidence type="ECO:0000256" key="3">
    <source>
        <dbReference type="SAM" id="SignalP"/>
    </source>
</evidence>
<reference evidence="4 5" key="1">
    <citation type="journal article" date="2018" name="Sci. Rep.">
        <title>Comparative genomics provides insights into the lifestyle and reveals functional heterogeneity of dark septate endophytic fungi.</title>
        <authorList>
            <person name="Knapp D.G."/>
            <person name="Nemeth J.B."/>
            <person name="Barry K."/>
            <person name="Hainaut M."/>
            <person name="Henrissat B."/>
            <person name="Johnson J."/>
            <person name="Kuo A."/>
            <person name="Lim J.H.P."/>
            <person name="Lipzen A."/>
            <person name="Nolan M."/>
            <person name="Ohm R.A."/>
            <person name="Tamas L."/>
            <person name="Grigoriev I.V."/>
            <person name="Spatafora J.W."/>
            <person name="Nagy L.G."/>
            <person name="Kovacs G.M."/>
        </authorList>
    </citation>
    <scope>NUCLEOTIDE SEQUENCE [LARGE SCALE GENOMIC DNA]</scope>
    <source>
        <strain evidence="4 5">DSE2036</strain>
    </source>
</reference>
<feature type="chain" id="PRO_5015971264" evidence="3">
    <location>
        <begin position="23"/>
        <end position="257"/>
    </location>
</feature>
<comment type="similarity">
    <text evidence="1">Belongs to the Necrosis inducing protein (NPP1) family.</text>
</comment>
<dbReference type="PANTHER" id="PTHR33657">
    <property type="entry name" value="DOMAIN PROTEIN, PUTATIVE (AFU_ORTHOLOGUE AFUA_5G00600)-RELATED"/>
    <property type="match status" value="1"/>
</dbReference>
<keyword evidence="3" id="KW-0732">Signal</keyword>
<dbReference type="Proteomes" id="UP000244855">
    <property type="component" value="Unassembled WGS sequence"/>
</dbReference>
<accession>A0A2V1DD49</accession>
<dbReference type="AlphaFoldDB" id="A0A2V1DD49"/>
<dbReference type="PANTHER" id="PTHR33657:SF8">
    <property type="entry name" value="DOMAIN PROTEIN, PUTATIVE (AFU_ORTHOLOGUE AFUA_5G00600)-RELATED"/>
    <property type="match status" value="1"/>
</dbReference>
<keyword evidence="2" id="KW-0843">Virulence</keyword>
<gene>
    <name evidence="4" type="ORF">DM02DRAFT_691703</name>
</gene>
<evidence type="ECO:0000256" key="2">
    <source>
        <dbReference type="ARBA" id="ARBA00023026"/>
    </source>
</evidence>
<dbReference type="STRING" id="97972.A0A2V1DD49"/>
<proteinExistence type="inferred from homology"/>
<feature type="signal peptide" evidence="3">
    <location>
        <begin position="1"/>
        <end position="22"/>
    </location>
</feature>
<dbReference type="InterPro" id="IPR008701">
    <property type="entry name" value="NPP1"/>
</dbReference>
<evidence type="ECO:0000313" key="5">
    <source>
        <dbReference type="Proteomes" id="UP000244855"/>
    </source>
</evidence>
<dbReference type="EMBL" id="KZ805510">
    <property type="protein sequence ID" value="PVH95054.1"/>
    <property type="molecule type" value="Genomic_DNA"/>
</dbReference>